<sequence>MCLKIRCECQEWNVCFTIFFMKLIWDKTATAITNFSEMTSVYDYYAFLGLLL</sequence>
<accession>A0A0L8FQQ0</accession>
<gene>
    <name evidence="1" type="ORF">OCBIM_22010777mg</name>
</gene>
<proteinExistence type="predicted"/>
<name>A0A0L8FQQ0_OCTBM</name>
<dbReference type="AlphaFoldDB" id="A0A0L8FQQ0"/>
<evidence type="ECO:0000313" key="1">
    <source>
        <dbReference type="EMBL" id="KOF66983.1"/>
    </source>
</evidence>
<reference evidence="1" key="1">
    <citation type="submission" date="2015-07" db="EMBL/GenBank/DDBJ databases">
        <title>MeaNS - Measles Nucleotide Surveillance Program.</title>
        <authorList>
            <person name="Tran T."/>
            <person name="Druce J."/>
        </authorList>
    </citation>
    <scope>NUCLEOTIDE SEQUENCE</scope>
    <source>
        <strain evidence="1">UCB-OBI-ISO-001</strain>
        <tissue evidence="1">Gonad</tissue>
    </source>
</reference>
<organism evidence="1">
    <name type="scientific">Octopus bimaculoides</name>
    <name type="common">California two-spotted octopus</name>
    <dbReference type="NCBI Taxonomy" id="37653"/>
    <lineage>
        <taxon>Eukaryota</taxon>
        <taxon>Metazoa</taxon>
        <taxon>Spiralia</taxon>
        <taxon>Lophotrochozoa</taxon>
        <taxon>Mollusca</taxon>
        <taxon>Cephalopoda</taxon>
        <taxon>Coleoidea</taxon>
        <taxon>Octopodiformes</taxon>
        <taxon>Octopoda</taxon>
        <taxon>Incirrata</taxon>
        <taxon>Octopodidae</taxon>
        <taxon>Octopus</taxon>
    </lineage>
</organism>
<dbReference type="EMBL" id="KQ427515">
    <property type="protein sequence ID" value="KOF66983.1"/>
    <property type="molecule type" value="Genomic_DNA"/>
</dbReference>
<protein>
    <submittedName>
        <fullName evidence="1">Uncharacterized protein</fullName>
    </submittedName>
</protein>